<evidence type="ECO:0000313" key="6">
    <source>
        <dbReference type="EMBL" id="VTR91192.1"/>
    </source>
</evidence>
<organism evidence="6 7">
    <name type="scientific">Gemmata massiliana</name>
    <dbReference type="NCBI Taxonomy" id="1210884"/>
    <lineage>
        <taxon>Bacteria</taxon>
        <taxon>Pseudomonadati</taxon>
        <taxon>Planctomycetota</taxon>
        <taxon>Planctomycetia</taxon>
        <taxon>Gemmatales</taxon>
        <taxon>Gemmataceae</taxon>
        <taxon>Gemmata</taxon>
    </lineage>
</organism>
<feature type="domain" description="Pyruvate/ketoisovalerate oxidoreductase catalytic" evidence="3">
    <location>
        <begin position="46"/>
        <end position="238"/>
    </location>
</feature>
<evidence type="ECO:0008006" key="8">
    <source>
        <dbReference type="Google" id="ProtNLM"/>
    </source>
</evidence>
<dbReference type="AlphaFoldDB" id="A0A6P2CVR5"/>
<proteinExistence type="predicted"/>
<name>A0A6P2CVR5_9BACT</name>
<feature type="compositionally biased region" description="Polar residues" evidence="2">
    <location>
        <begin position="1"/>
        <end position="24"/>
    </location>
</feature>
<keyword evidence="7" id="KW-1185">Reference proteome</keyword>
<dbReference type="EMBL" id="LR593886">
    <property type="protein sequence ID" value="VTR91192.1"/>
    <property type="molecule type" value="Genomic_DNA"/>
</dbReference>
<dbReference type="NCBIfam" id="TIGR03710">
    <property type="entry name" value="OAFO_sf"/>
    <property type="match status" value="1"/>
</dbReference>
<dbReference type="InterPro" id="IPR050722">
    <property type="entry name" value="Pyruvate:ferred/Flavod_OxRd"/>
</dbReference>
<dbReference type="InterPro" id="IPR009014">
    <property type="entry name" value="Transketo_C/PFOR_II"/>
</dbReference>
<dbReference type="InterPro" id="IPR002869">
    <property type="entry name" value="Pyrv_flavodox_OxRed_cen"/>
</dbReference>
<evidence type="ECO:0000256" key="1">
    <source>
        <dbReference type="ARBA" id="ARBA00023002"/>
    </source>
</evidence>
<dbReference type="Pfam" id="PF01855">
    <property type="entry name" value="POR_N"/>
    <property type="match status" value="1"/>
</dbReference>
<dbReference type="PANTHER" id="PTHR32154">
    <property type="entry name" value="PYRUVATE-FLAVODOXIN OXIDOREDUCTASE-RELATED"/>
    <property type="match status" value="1"/>
</dbReference>
<feature type="domain" description="Pyruvate:ferredoxin oxidoreductase core" evidence="5">
    <location>
        <begin position="553"/>
        <end position="616"/>
    </location>
</feature>
<dbReference type="InterPro" id="IPR022367">
    <property type="entry name" value="2-oxoacid/accept_OxRdtase_asu"/>
</dbReference>
<feature type="region of interest" description="Disordered" evidence="2">
    <location>
        <begin position="1"/>
        <end position="33"/>
    </location>
</feature>
<dbReference type="InterPro" id="IPR029061">
    <property type="entry name" value="THDP-binding"/>
</dbReference>
<reference evidence="6 7" key="1">
    <citation type="submission" date="2019-05" db="EMBL/GenBank/DDBJ databases">
        <authorList>
            <consortium name="Science for Life Laboratories"/>
        </authorList>
    </citation>
    <scope>NUCLEOTIDE SEQUENCE [LARGE SCALE GENOMIC DNA]</scope>
    <source>
        <strain evidence="6">Soil9</strain>
    </source>
</reference>
<dbReference type="KEGG" id="gms:SOIL9_65220"/>
<sequence length="658" mass="70503">MSSDNASPADTQSATGASGTNGHTNGHPKKIETRESITIRFAGDSGDGMQLAGTRFTDTSALLGNDIATFPDFPAEIRAPAGTLAGVSGFQVHFSSTDIHTPGDDLDTLVVMNAAALKTNIKDLQPGGILVVNTDGFETSDLKKANYKVNPLDDGSLKGYRVIRVSVAKLTIESVKDCGLTPREQDRCKNFFALGLVYWMYERPLEATLKWIKEKFGKKPEHMPVLKANTQALKAGYNYGETVEILPVQYQVAKAQITPGTYRKITGNEAAVLGLAVAGQLAKKTIVYAGYPITPASSILEGLTELRRFGVKTFQAEDEIAAAGVAIGASYGGAIGVTGTSGPGVCLKSEAINLAVMTELPFVIVDVQRGGPSTGLPTKTEQSDLLQAMFGRNGDSPVAIVAPQSPVDCFDMAIEAVRIAARFMCPVFYLSDGYIANGSEPWKIPAVADLVPIPITHPTEHNSEDTGLVHEVGEGAAGKFLPYKRDEYLSRPWAIPGTPGLEHRIGGIEKQDITGNINYEPANHEHMTSTRAKKIENIAEMIPELAVTGDADADLLVVGWGGTYGSITTAVERARRKGLKIAQAHFRYLNPMPKNTADVLKRYKKILVPELNTGQLCWLLRAKYLAPAEGLNKVQGKPFLVSEIEAAIEKALGLSPVA</sequence>
<dbReference type="InterPro" id="IPR002880">
    <property type="entry name" value="Pyrv_Fd/Flavodoxin_OxRdtase_N"/>
</dbReference>
<dbReference type="RefSeq" id="WP_162666224.1">
    <property type="nucleotide sequence ID" value="NZ_LR593886.1"/>
</dbReference>
<dbReference type="SUPFAM" id="SSF52518">
    <property type="entry name" value="Thiamin diphosphate-binding fold (THDP-binding)"/>
    <property type="match status" value="1"/>
</dbReference>
<gene>
    <name evidence="6" type="ORF">SOIL9_65220</name>
</gene>
<dbReference type="PANTHER" id="PTHR32154:SF20">
    <property type="entry name" value="2-OXOGLUTARATE OXIDOREDUCTASE SUBUNIT KORA"/>
    <property type="match status" value="1"/>
</dbReference>
<keyword evidence="1" id="KW-0560">Oxidoreductase</keyword>
<dbReference type="Pfam" id="PF17147">
    <property type="entry name" value="PFOR_II"/>
    <property type="match status" value="1"/>
</dbReference>
<protein>
    <recommendedName>
        <fullName evidence="8">Pyruvate flavodoxin/ferredoxin oxidoreductase pyrimidine binding domain-containing protein</fullName>
    </recommendedName>
</protein>
<feature type="domain" description="Pyruvate flavodoxin/ferredoxin oxidoreductase pyrimidine binding" evidence="4">
    <location>
        <begin position="283"/>
        <end position="452"/>
    </location>
</feature>
<dbReference type="FunFam" id="3.40.50.970:FF:000022">
    <property type="entry name" value="2-oxoglutarate ferredoxin oxidoreductase alpha subunit"/>
    <property type="match status" value="1"/>
</dbReference>
<accession>A0A6P2CVR5</accession>
<dbReference type="InterPro" id="IPR033412">
    <property type="entry name" value="PFOR_II"/>
</dbReference>
<dbReference type="GO" id="GO:0016903">
    <property type="term" value="F:oxidoreductase activity, acting on the aldehyde or oxo group of donors"/>
    <property type="evidence" value="ECO:0007669"/>
    <property type="project" value="InterPro"/>
</dbReference>
<dbReference type="Gene3D" id="3.40.50.970">
    <property type="match status" value="1"/>
</dbReference>
<dbReference type="GO" id="GO:0006979">
    <property type="term" value="P:response to oxidative stress"/>
    <property type="evidence" value="ECO:0007669"/>
    <property type="project" value="TreeGrafter"/>
</dbReference>
<dbReference type="CDD" id="cd07034">
    <property type="entry name" value="TPP_PYR_PFOR_IOR-alpha_like"/>
    <property type="match status" value="1"/>
</dbReference>
<dbReference type="InterPro" id="IPR019752">
    <property type="entry name" value="Pyrv/ketoisovalerate_OxRed_cat"/>
</dbReference>
<evidence type="ECO:0000259" key="3">
    <source>
        <dbReference type="Pfam" id="PF01558"/>
    </source>
</evidence>
<dbReference type="Gene3D" id="3.40.920.10">
    <property type="entry name" value="Pyruvate-ferredoxin oxidoreductase, PFOR, domain III"/>
    <property type="match status" value="1"/>
</dbReference>
<evidence type="ECO:0000313" key="7">
    <source>
        <dbReference type="Proteomes" id="UP000464178"/>
    </source>
</evidence>
<dbReference type="SUPFAM" id="SSF53323">
    <property type="entry name" value="Pyruvate-ferredoxin oxidoreductase, PFOR, domain III"/>
    <property type="match status" value="1"/>
</dbReference>
<evidence type="ECO:0000259" key="4">
    <source>
        <dbReference type="Pfam" id="PF01855"/>
    </source>
</evidence>
<dbReference type="Gene3D" id="3.40.50.920">
    <property type="match status" value="1"/>
</dbReference>
<evidence type="ECO:0000259" key="5">
    <source>
        <dbReference type="Pfam" id="PF17147"/>
    </source>
</evidence>
<dbReference type="Pfam" id="PF01558">
    <property type="entry name" value="POR"/>
    <property type="match status" value="1"/>
</dbReference>
<dbReference type="Proteomes" id="UP000464178">
    <property type="component" value="Chromosome"/>
</dbReference>
<evidence type="ECO:0000256" key="2">
    <source>
        <dbReference type="SAM" id="MobiDB-lite"/>
    </source>
</evidence>
<dbReference type="SUPFAM" id="SSF52922">
    <property type="entry name" value="TK C-terminal domain-like"/>
    <property type="match status" value="1"/>
</dbReference>